<evidence type="ECO:0000313" key="5">
    <source>
        <dbReference type="Proteomes" id="UP001056201"/>
    </source>
</evidence>
<dbReference type="PROSITE" id="PS51257">
    <property type="entry name" value="PROKAR_LIPOPROTEIN"/>
    <property type="match status" value="1"/>
</dbReference>
<evidence type="ECO:0000256" key="1">
    <source>
        <dbReference type="SAM" id="Coils"/>
    </source>
</evidence>
<feature type="chain" id="PRO_5045071142" evidence="3">
    <location>
        <begin position="26"/>
        <end position="640"/>
    </location>
</feature>
<accession>A0ABY4S090</accession>
<dbReference type="EMBL" id="CP097635">
    <property type="protein sequence ID" value="URI06713.1"/>
    <property type="molecule type" value="Genomic_DNA"/>
</dbReference>
<feature type="region of interest" description="Disordered" evidence="2">
    <location>
        <begin position="615"/>
        <end position="640"/>
    </location>
</feature>
<evidence type="ECO:0000313" key="4">
    <source>
        <dbReference type="EMBL" id="URI06713.1"/>
    </source>
</evidence>
<protein>
    <submittedName>
        <fullName evidence="4">Uncharacterized protein</fullName>
    </submittedName>
</protein>
<keyword evidence="3" id="KW-0732">Signal</keyword>
<proteinExistence type="predicted"/>
<reference evidence="4" key="1">
    <citation type="submission" date="2022-05" db="EMBL/GenBank/DDBJ databases">
        <title>An RpoN-dependent PEP-CTERM gene is involved in floc formation of an Aquincola tertiaricarbonis strain.</title>
        <authorList>
            <person name="Qiu D."/>
            <person name="Xia M."/>
        </authorList>
    </citation>
    <scope>NUCLEOTIDE SEQUENCE</scope>
    <source>
        <strain evidence="4">RN12</strain>
    </source>
</reference>
<feature type="coiled-coil region" evidence="1">
    <location>
        <begin position="412"/>
        <end position="462"/>
    </location>
</feature>
<feature type="signal peptide" evidence="3">
    <location>
        <begin position="1"/>
        <end position="25"/>
    </location>
</feature>
<dbReference type="RefSeq" id="WP_250194975.1">
    <property type="nucleotide sequence ID" value="NZ_CP097635.1"/>
</dbReference>
<name>A0ABY4S090_AQUTE</name>
<keyword evidence="5" id="KW-1185">Reference proteome</keyword>
<organism evidence="4 5">
    <name type="scientific">Aquincola tertiaricarbonis</name>
    <dbReference type="NCBI Taxonomy" id="391953"/>
    <lineage>
        <taxon>Bacteria</taxon>
        <taxon>Pseudomonadati</taxon>
        <taxon>Pseudomonadota</taxon>
        <taxon>Betaproteobacteria</taxon>
        <taxon>Burkholderiales</taxon>
        <taxon>Sphaerotilaceae</taxon>
        <taxon>Aquincola</taxon>
    </lineage>
</organism>
<evidence type="ECO:0000256" key="2">
    <source>
        <dbReference type="SAM" id="MobiDB-lite"/>
    </source>
</evidence>
<evidence type="ECO:0000256" key="3">
    <source>
        <dbReference type="SAM" id="SignalP"/>
    </source>
</evidence>
<feature type="region of interest" description="Disordered" evidence="2">
    <location>
        <begin position="169"/>
        <end position="189"/>
    </location>
</feature>
<gene>
    <name evidence="4" type="ORF">MW290_12480</name>
</gene>
<keyword evidence="1" id="KW-0175">Coiled coil</keyword>
<sequence length="640" mass="67375">MRVRRRQRSRSHWMVMAATSSAVVAVTGCSMMNPYDHVSLVPPPAAPDAAPARFRLAGGADEGLRVAESMRQTYFNNLKYTSYLRNGTAVLAGTLTGWTIYNATKPDGAGSGASEANTRRGVRLGATLATLYGLREVFVNPEQDAAYVAGYQALTCLMLQSSPLLMTQFDPKSGTGGQSSQPPAPTGAAYTPAVRVRTDDIGDADWLEASLNRLEQTIFRVHKRVAQDALRADAFAEGDADVAKKQAYLHGQIKATRKALSYARTSLAEGRALLHSVDHVGAELTKRVGLVVSAVNGQVQSTQRDVAGAADALTKADDLLGTVRGLGGGTEADQADIATASAQSAAEFWLWPASMPSIRLAGPMSTAVDVLLAQAPVAQAGTPSVVKKKPAGTGPVKSKALPAEVVADAATAAELQAIRDALDAALKAMAERKAKADQAELLKKKQEEIDRLQAAMTKMKTQALWEQAACSNNEIGCAASLAAETEELFADRRPVAQALLNFRRAVRQVGDTPECNELAALRVTPSEPFYARPGDTVSFFVSQRDKGNPSAFMNGPTDEKSGIKFSFNGVEGSTAGLFRADLTVGPDMKRQQVRVVFSNSKGTARREVVLLAGATAASASSPAPTASAASAPSAGDAKAK</sequence>
<dbReference type="Proteomes" id="UP001056201">
    <property type="component" value="Chromosome 1"/>
</dbReference>